<protein>
    <submittedName>
        <fullName evidence="2">Uncharacterized protein</fullName>
    </submittedName>
</protein>
<dbReference type="Proteomes" id="UP000184330">
    <property type="component" value="Unassembled WGS sequence"/>
</dbReference>
<proteinExistence type="predicted"/>
<feature type="compositionally biased region" description="Low complexity" evidence="1">
    <location>
        <begin position="82"/>
        <end position="94"/>
    </location>
</feature>
<keyword evidence="3" id="KW-1185">Reference proteome</keyword>
<feature type="compositionally biased region" description="Polar residues" evidence="1">
    <location>
        <begin position="137"/>
        <end position="155"/>
    </location>
</feature>
<feature type="region of interest" description="Disordered" evidence="1">
    <location>
        <begin position="1"/>
        <end position="165"/>
    </location>
</feature>
<feature type="region of interest" description="Disordered" evidence="1">
    <location>
        <begin position="607"/>
        <end position="646"/>
    </location>
</feature>
<sequence>MSNKSNKSIRDFFKPAQPVVKPPAPALQSSSVSRTSPAPQVSDGTVPTMRASNSPGPAISKPQMAQTPSSASKTSDQRDRSLSLSPTPSSVVSDPPDREDVPLSLSKSFDKERVIQNSDNEDEDSDSSLEDLGSWLAKNTSNRTRQANDGQTPSTSAAASKKQKSVFDFHSSPLAVLPKYKYDLKTLVSHVEEDEATEASSKRVKAMLEARNKNDENHPMFHGENATKPSKFSHETLLESVVGEREDGGANKVKRALERTEATVGESRWYFFDTHTSPARQTPFPVASIPESWQAELVDPNARYQTFISGFAEAMVAFGKQLPDELFLWMLDEICYDSGEPLRNSYINILKASSEQVGRLVDPKLIQTLFINLGASAAYQATIVTEKIKPVQKIDTPYAHRDWANLLSVIKLLGRLSRYLQSATKMCVICILLRMSMDRVCAQMCNVLFVSVEEHILRLQMVQVISSIHPRTHDLRRRLAMCFYFNDVEYAKSHSHSIMDLDKFTNRLYDPAFATGPKTDYVELKALVMLMDIALDDGRSTKLDLSDPVVEKKFNDDVENLSTALKDILTGIGQPGAGFISRSEAREMLDLVSDRIKETLRTKRRPTHTWFDPDKGRKEEDMQSEKKGMASFVSRMKNISNNSVNK</sequence>
<dbReference type="OrthoDB" id="5350396at2759"/>
<feature type="compositionally biased region" description="Polar residues" evidence="1">
    <location>
        <begin position="63"/>
        <end position="74"/>
    </location>
</feature>
<dbReference type="AlphaFoldDB" id="A0A1L7WFI7"/>
<feature type="compositionally biased region" description="Acidic residues" evidence="1">
    <location>
        <begin position="119"/>
        <end position="129"/>
    </location>
</feature>
<accession>A0A1L7WFI7</accession>
<evidence type="ECO:0000313" key="3">
    <source>
        <dbReference type="Proteomes" id="UP000184330"/>
    </source>
</evidence>
<dbReference type="EMBL" id="FJOG01000002">
    <property type="protein sequence ID" value="CZR51537.1"/>
    <property type="molecule type" value="Genomic_DNA"/>
</dbReference>
<dbReference type="STRING" id="576137.A0A1L7WFI7"/>
<feature type="compositionally biased region" description="Polar residues" evidence="1">
    <location>
        <begin position="27"/>
        <end position="55"/>
    </location>
</feature>
<feature type="compositionally biased region" description="Polar residues" evidence="1">
    <location>
        <begin position="637"/>
        <end position="646"/>
    </location>
</feature>
<organism evidence="2 3">
    <name type="scientific">Phialocephala subalpina</name>
    <dbReference type="NCBI Taxonomy" id="576137"/>
    <lineage>
        <taxon>Eukaryota</taxon>
        <taxon>Fungi</taxon>
        <taxon>Dikarya</taxon>
        <taxon>Ascomycota</taxon>
        <taxon>Pezizomycotina</taxon>
        <taxon>Leotiomycetes</taxon>
        <taxon>Helotiales</taxon>
        <taxon>Mollisiaceae</taxon>
        <taxon>Phialocephala</taxon>
        <taxon>Phialocephala fortinii species complex</taxon>
    </lineage>
</organism>
<gene>
    <name evidence="2" type="ORF">PAC_01414</name>
</gene>
<name>A0A1L7WFI7_9HELO</name>
<reference evidence="2 3" key="1">
    <citation type="submission" date="2016-03" db="EMBL/GenBank/DDBJ databases">
        <authorList>
            <person name="Ploux O."/>
        </authorList>
    </citation>
    <scope>NUCLEOTIDE SEQUENCE [LARGE SCALE GENOMIC DNA]</scope>
    <source>
        <strain evidence="2 3">UAMH 11012</strain>
    </source>
</reference>
<evidence type="ECO:0000256" key="1">
    <source>
        <dbReference type="SAM" id="MobiDB-lite"/>
    </source>
</evidence>
<feature type="compositionally biased region" description="Basic and acidic residues" evidence="1">
    <location>
        <begin position="611"/>
        <end position="628"/>
    </location>
</feature>
<evidence type="ECO:0000313" key="2">
    <source>
        <dbReference type="EMBL" id="CZR51537.1"/>
    </source>
</evidence>